<evidence type="ECO:0000256" key="1">
    <source>
        <dbReference type="SAM" id="MobiDB-lite"/>
    </source>
</evidence>
<accession>A0A439D5I7</accession>
<dbReference type="EMBL" id="RYZI01000145">
    <property type="protein sequence ID" value="RWA09663.1"/>
    <property type="molecule type" value="Genomic_DNA"/>
</dbReference>
<comment type="caution">
    <text evidence="2">The sequence shown here is derived from an EMBL/GenBank/DDBJ whole genome shotgun (WGS) entry which is preliminary data.</text>
</comment>
<dbReference type="Proteomes" id="UP000286045">
    <property type="component" value="Unassembled WGS sequence"/>
</dbReference>
<feature type="compositionally biased region" description="Polar residues" evidence="1">
    <location>
        <begin position="1"/>
        <end position="14"/>
    </location>
</feature>
<gene>
    <name evidence="2" type="ORF">EKO27_g5458</name>
</gene>
<evidence type="ECO:0000313" key="3">
    <source>
        <dbReference type="Proteomes" id="UP000286045"/>
    </source>
</evidence>
<keyword evidence="3" id="KW-1185">Reference proteome</keyword>
<protein>
    <submittedName>
        <fullName evidence="2">Uncharacterized protein</fullName>
    </submittedName>
</protein>
<feature type="region of interest" description="Disordered" evidence="1">
    <location>
        <begin position="1"/>
        <end position="28"/>
    </location>
</feature>
<name>A0A439D5I7_9PEZI</name>
<reference evidence="2 3" key="1">
    <citation type="submission" date="2018-12" db="EMBL/GenBank/DDBJ databases">
        <title>Draft genome sequence of Xylaria grammica IHI A82.</title>
        <authorList>
            <person name="Buettner E."/>
            <person name="Kellner H."/>
        </authorList>
    </citation>
    <scope>NUCLEOTIDE SEQUENCE [LARGE SCALE GENOMIC DNA]</scope>
    <source>
        <strain evidence="2 3">IHI A82</strain>
    </source>
</reference>
<dbReference type="AlphaFoldDB" id="A0A439D5I7"/>
<organism evidence="2 3">
    <name type="scientific">Xylaria grammica</name>
    <dbReference type="NCBI Taxonomy" id="363999"/>
    <lineage>
        <taxon>Eukaryota</taxon>
        <taxon>Fungi</taxon>
        <taxon>Dikarya</taxon>
        <taxon>Ascomycota</taxon>
        <taxon>Pezizomycotina</taxon>
        <taxon>Sordariomycetes</taxon>
        <taxon>Xylariomycetidae</taxon>
        <taxon>Xylariales</taxon>
        <taxon>Xylariaceae</taxon>
        <taxon>Xylaria</taxon>
    </lineage>
</organism>
<sequence length="91" mass="9630">MDDSTTASVSNGGQPTKPDHKFSLPTTTDASLAQQRVHSYMAASNGGGDPVTALGVRDQNPLSSRVERVTQVFQNVDDSMAKYRSGDQSSA</sequence>
<proteinExistence type="predicted"/>
<evidence type="ECO:0000313" key="2">
    <source>
        <dbReference type="EMBL" id="RWA09663.1"/>
    </source>
</evidence>